<evidence type="ECO:0000256" key="8">
    <source>
        <dbReference type="SAM" id="MobiDB-lite"/>
    </source>
</evidence>
<evidence type="ECO:0000256" key="9">
    <source>
        <dbReference type="SAM" id="Phobius"/>
    </source>
</evidence>
<keyword evidence="5 9" id="KW-1133">Transmembrane helix</keyword>
<keyword evidence="11" id="KW-0282">Flagellum</keyword>
<evidence type="ECO:0000259" key="10">
    <source>
        <dbReference type="PROSITE" id="PS51123"/>
    </source>
</evidence>
<evidence type="ECO:0000313" key="11">
    <source>
        <dbReference type="EMBL" id="TFI59599.1"/>
    </source>
</evidence>
<reference evidence="11 12" key="1">
    <citation type="submission" date="2019-03" db="EMBL/GenBank/DDBJ databases">
        <title>Genome sequence of Sphingomonas sp. 17J27-24.</title>
        <authorList>
            <person name="Kim M."/>
            <person name="Maeng S."/>
            <person name="Sathiyaraj S."/>
        </authorList>
    </citation>
    <scope>NUCLEOTIDE SEQUENCE [LARGE SCALE GENOMIC DNA]</scope>
    <source>
        <strain evidence="11 12">17J27-24</strain>
    </source>
</reference>
<dbReference type="PANTHER" id="PTHR30329:SF21">
    <property type="entry name" value="LIPOPROTEIN YIAD-RELATED"/>
    <property type="match status" value="1"/>
</dbReference>
<proteinExistence type="inferred from homology"/>
<evidence type="ECO:0000256" key="7">
    <source>
        <dbReference type="PROSITE-ProRule" id="PRU00473"/>
    </source>
</evidence>
<keyword evidence="6 7" id="KW-0472">Membrane</keyword>
<evidence type="ECO:0000256" key="6">
    <source>
        <dbReference type="ARBA" id="ARBA00023136"/>
    </source>
</evidence>
<dbReference type="RefSeq" id="WP_135083879.1">
    <property type="nucleotide sequence ID" value="NZ_SPDV01000005.1"/>
</dbReference>
<dbReference type="InterPro" id="IPR050330">
    <property type="entry name" value="Bact_OuterMem_StrucFunc"/>
</dbReference>
<keyword evidence="12" id="KW-1185">Reference proteome</keyword>
<sequence>MASRRNEPTIVIRKVKKKGGEGHHGGAWKVAYADFVTAMMAFFMLLWLISTPDKEKLKGLAEYFTPEEPHATGSTGEAAGLGGRASRAQADSPETAGQPTPQPATSGTARGGTSDVPDSSMRVVAAEMRIALEAIPQSRELMENLKMQASREGLRINLTDTAQRPMFRGGTAVLNDYARNMLTSIARKLVKSGSRIAIEGHTDAVGGQSDANWRLSGDRAQAARAAMIAAGLTPDRFSEVVALAGSQPIYADQPDRPENRRITIVVLAEAPALPRDVNFQF</sequence>
<feature type="transmembrane region" description="Helical" evidence="9">
    <location>
        <begin position="30"/>
        <end position="49"/>
    </location>
</feature>
<dbReference type="Gene3D" id="3.30.1330.60">
    <property type="entry name" value="OmpA-like domain"/>
    <property type="match status" value="1"/>
</dbReference>
<keyword evidence="11" id="KW-0966">Cell projection</keyword>
<gene>
    <name evidence="11" type="ORF">E2493_03760</name>
</gene>
<dbReference type="InterPro" id="IPR036737">
    <property type="entry name" value="OmpA-like_sf"/>
</dbReference>
<dbReference type="GO" id="GO:0005886">
    <property type="term" value="C:plasma membrane"/>
    <property type="evidence" value="ECO:0007669"/>
    <property type="project" value="UniProtKB-SubCell"/>
</dbReference>
<dbReference type="AlphaFoldDB" id="A0A4Y8ZXM0"/>
<evidence type="ECO:0000256" key="4">
    <source>
        <dbReference type="ARBA" id="ARBA00022692"/>
    </source>
</evidence>
<keyword evidence="4 9" id="KW-0812">Transmembrane</keyword>
<dbReference type="SUPFAM" id="SSF103088">
    <property type="entry name" value="OmpA-like"/>
    <property type="match status" value="1"/>
</dbReference>
<dbReference type="InterPro" id="IPR006665">
    <property type="entry name" value="OmpA-like"/>
</dbReference>
<dbReference type="Pfam" id="PF00691">
    <property type="entry name" value="OmpA"/>
    <property type="match status" value="1"/>
</dbReference>
<dbReference type="PROSITE" id="PS51123">
    <property type="entry name" value="OMPA_2"/>
    <property type="match status" value="1"/>
</dbReference>
<evidence type="ECO:0000256" key="1">
    <source>
        <dbReference type="ARBA" id="ARBA00004162"/>
    </source>
</evidence>
<name>A0A4Y8ZXM0_9SPHN</name>
<feature type="compositionally biased region" description="Polar residues" evidence="8">
    <location>
        <begin position="95"/>
        <end position="108"/>
    </location>
</feature>
<protein>
    <submittedName>
        <fullName evidence="11">Flagellar motor protein MotB</fullName>
    </submittedName>
</protein>
<dbReference type="OrthoDB" id="7170686at2"/>
<accession>A0A4Y8ZXM0</accession>
<dbReference type="Pfam" id="PF13677">
    <property type="entry name" value="MotB_plug"/>
    <property type="match status" value="1"/>
</dbReference>
<comment type="subcellular location">
    <subcellularLocation>
        <location evidence="1">Cell membrane</location>
        <topology evidence="1">Single-pass membrane protein</topology>
    </subcellularLocation>
</comment>
<dbReference type="PANTHER" id="PTHR30329">
    <property type="entry name" value="STATOR ELEMENT OF FLAGELLAR MOTOR COMPLEX"/>
    <property type="match status" value="1"/>
</dbReference>
<evidence type="ECO:0000256" key="2">
    <source>
        <dbReference type="ARBA" id="ARBA00008914"/>
    </source>
</evidence>
<dbReference type="Proteomes" id="UP000298213">
    <property type="component" value="Unassembled WGS sequence"/>
</dbReference>
<keyword evidence="11" id="KW-0969">Cilium</keyword>
<dbReference type="EMBL" id="SPDV01000005">
    <property type="protein sequence ID" value="TFI59599.1"/>
    <property type="molecule type" value="Genomic_DNA"/>
</dbReference>
<evidence type="ECO:0000313" key="12">
    <source>
        <dbReference type="Proteomes" id="UP000298213"/>
    </source>
</evidence>
<evidence type="ECO:0000256" key="5">
    <source>
        <dbReference type="ARBA" id="ARBA00022989"/>
    </source>
</evidence>
<comment type="similarity">
    <text evidence="2">Belongs to the MotB family.</text>
</comment>
<feature type="domain" description="OmpA-like" evidence="10">
    <location>
        <begin position="152"/>
        <end position="270"/>
    </location>
</feature>
<feature type="region of interest" description="Disordered" evidence="8">
    <location>
        <begin position="66"/>
        <end position="118"/>
    </location>
</feature>
<keyword evidence="3" id="KW-1003">Cell membrane</keyword>
<comment type="caution">
    <text evidence="11">The sequence shown here is derived from an EMBL/GenBank/DDBJ whole genome shotgun (WGS) entry which is preliminary data.</text>
</comment>
<dbReference type="InterPro" id="IPR025713">
    <property type="entry name" value="MotB-like_N_dom"/>
</dbReference>
<organism evidence="11 12">
    <name type="scientific">Sphingomonas parva</name>
    <dbReference type="NCBI Taxonomy" id="2555898"/>
    <lineage>
        <taxon>Bacteria</taxon>
        <taxon>Pseudomonadati</taxon>
        <taxon>Pseudomonadota</taxon>
        <taxon>Alphaproteobacteria</taxon>
        <taxon>Sphingomonadales</taxon>
        <taxon>Sphingomonadaceae</taxon>
        <taxon>Sphingomonas</taxon>
    </lineage>
</organism>
<evidence type="ECO:0000256" key="3">
    <source>
        <dbReference type="ARBA" id="ARBA00022475"/>
    </source>
</evidence>